<dbReference type="GO" id="GO:0046933">
    <property type="term" value="F:proton-transporting ATP synthase activity, rotational mechanism"/>
    <property type="evidence" value="ECO:0007669"/>
    <property type="project" value="InterPro"/>
</dbReference>
<dbReference type="InterPro" id="IPR020003">
    <property type="entry name" value="ATPase_a/bsu_AS"/>
</dbReference>
<evidence type="ECO:0000256" key="1">
    <source>
        <dbReference type="ARBA" id="ARBA00004370"/>
    </source>
</evidence>
<protein>
    <submittedName>
        <fullName evidence="14">F0F1 ATP synthase subunit alpha</fullName>
    </submittedName>
</protein>
<keyword evidence="6" id="KW-0067">ATP-binding</keyword>
<proteinExistence type="inferred from homology"/>
<keyword evidence="11" id="KW-0066">ATP synthesis</keyword>
<keyword evidence="4" id="KW-0547">Nucleotide-binding</keyword>
<dbReference type="InterPro" id="IPR000194">
    <property type="entry name" value="ATPase_F1/V1/A1_a/bsu_nucl-bd"/>
</dbReference>
<dbReference type="InterPro" id="IPR005294">
    <property type="entry name" value="ATP_synth_F1_asu"/>
</dbReference>
<name>A0A9D1CJV1_9FIRM</name>
<feature type="domain" description="ATPase F1/V1/A1 complex alpha/beta subunit nucleotide-binding" evidence="13">
    <location>
        <begin position="144"/>
        <end position="356"/>
    </location>
</feature>
<evidence type="ECO:0000256" key="8">
    <source>
        <dbReference type="ARBA" id="ARBA00023065"/>
    </source>
</evidence>
<evidence type="ECO:0000256" key="10">
    <source>
        <dbReference type="ARBA" id="ARBA00023196"/>
    </source>
</evidence>
<accession>A0A9D1CJV1</accession>
<dbReference type="InterPro" id="IPR036121">
    <property type="entry name" value="ATPase_F1/V1/A1_a/bsu_N_sf"/>
</dbReference>
<evidence type="ECO:0000256" key="4">
    <source>
        <dbReference type="ARBA" id="ARBA00022741"/>
    </source>
</evidence>
<dbReference type="PANTHER" id="PTHR48082:SF2">
    <property type="entry name" value="ATP SYNTHASE SUBUNIT ALPHA, MITOCHONDRIAL"/>
    <property type="match status" value="1"/>
</dbReference>
<keyword evidence="7" id="KW-1278">Translocase</keyword>
<evidence type="ECO:0000256" key="12">
    <source>
        <dbReference type="ARBA" id="ARBA00026013"/>
    </source>
</evidence>
<organism evidence="14 15">
    <name type="scientific">Candidatus Faecenecus gallistercoris</name>
    <dbReference type="NCBI Taxonomy" id="2840793"/>
    <lineage>
        <taxon>Bacteria</taxon>
        <taxon>Bacillati</taxon>
        <taxon>Bacillota</taxon>
        <taxon>Bacillota incertae sedis</taxon>
        <taxon>Candidatus Faecenecus</taxon>
    </lineage>
</organism>
<dbReference type="Gene3D" id="3.40.50.12240">
    <property type="match status" value="1"/>
</dbReference>
<reference evidence="14" key="1">
    <citation type="submission" date="2020-10" db="EMBL/GenBank/DDBJ databases">
        <authorList>
            <person name="Gilroy R."/>
        </authorList>
    </citation>
    <scope>NUCLEOTIDE SEQUENCE</scope>
    <source>
        <strain evidence="14">CHK165-10780</strain>
    </source>
</reference>
<evidence type="ECO:0000256" key="2">
    <source>
        <dbReference type="ARBA" id="ARBA00008936"/>
    </source>
</evidence>
<dbReference type="PROSITE" id="PS00152">
    <property type="entry name" value="ATPASE_ALPHA_BETA"/>
    <property type="match status" value="1"/>
</dbReference>
<comment type="subunit">
    <text evidence="12">F-type ATPases have 2 components, CF(1) - the catalytic core - and CF(0) - the membrane proton channel. CF(1) has five subunits: alpha(3), beta(3), gamma(1), delta(1), epsilon(1). CF(0) has four main subunits: a(1), b(1), b'(1) and c(9-12).</text>
</comment>
<dbReference type="AlphaFoldDB" id="A0A9D1CJV1"/>
<comment type="similarity">
    <text evidence="2">Belongs to the ATPase alpha/beta chains family.</text>
</comment>
<evidence type="ECO:0000256" key="11">
    <source>
        <dbReference type="ARBA" id="ARBA00023310"/>
    </source>
</evidence>
<evidence type="ECO:0000313" key="15">
    <source>
        <dbReference type="Proteomes" id="UP000886725"/>
    </source>
</evidence>
<dbReference type="SUPFAM" id="SSF52540">
    <property type="entry name" value="P-loop containing nucleoside triphosphate hydrolases"/>
    <property type="match status" value="1"/>
</dbReference>
<dbReference type="FunFam" id="3.40.50.300:FF:002432">
    <property type="entry name" value="ATP synthase subunit alpha, mitochondrial"/>
    <property type="match status" value="1"/>
</dbReference>
<evidence type="ECO:0000256" key="3">
    <source>
        <dbReference type="ARBA" id="ARBA00022448"/>
    </source>
</evidence>
<dbReference type="PANTHER" id="PTHR48082">
    <property type="entry name" value="ATP SYNTHASE SUBUNIT ALPHA, MITOCHONDRIAL"/>
    <property type="match status" value="1"/>
</dbReference>
<keyword evidence="5" id="KW-0375">Hydrogen ion transport</keyword>
<evidence type="ECO:0000259" key="13">
    <source>
        <dbReference type="Pfam" id="PF00006"/>
    </source>
</evidence>
<gene>
    <name evidence="14" type="ORF">IAC85_02310</name>
</gene>
<dbReference type="InterPro" id="IPR027417">
    <property type="entry name" value="P-loop_NTPase"/>
</dbReference>
<dbReference type="GO" id="GO:0005524">
    <property type="term" value="F:ATP binding"/>
    <property type="evidence" value="ECO:0007669"/>
    <property type="project" value="UniProtKB-KW"/>
</dbReference>
<evidence type="ECO:0000256" key="5">
    <source>
        <dbReference type="ARBA" id="ARBA00022781"/>
    </source>
</evidence>
<evidence type="ECO:0000256" key="6">
    <source>
        <dbReference type="ARBA" id="ARBA00022840"/>
    </source>
</evidence>
<dbReference type="EMBL" id="DVFU01000048">
    <property type="protein sequence ID" value="HIQ64551.1"/>
    <property type="molecule type" value="Genomic_DNA"/>
</dbReference>
<dbReference type="GO" id="GO:0043531">
    <property type="term" value="F:ADP binding"/>
    <property type="evidence" value="ECO:0007669"/>
    <property type="project" value="TreeGrafter"/>
</dbReference>
<dbReference type="Pfam" id="PF00006">
    <property type="entry name" value="ATP-synt_ab"/>
    <property type="match status" value="1"/>
</dbReference>
<evidence type="ECO:0000256" key="9">
    <source>
        <dbReference type="ARBA" id="ARBA00023136"/>
    </source>
</evidence>
<evidence type="ECO:0000256" key="7">
    <source>
        <dbReference type="ARBA" id="ARBA00022967"/>
    </source>
</evidence>
<dbReference type="GO" id="GO:0045259">
    <property type="term" value="C:proton-transporting ATP synthase complex"/>
    <property type="evidence" value="ECO:0007669"/>
    <property type="project" value="UniProtKB-KW"/>
</dbReference>
<dbReference type="Proteomes" id="UP000886725">
    <property type="component" value="Unassembled WGS sequence"/>
</dbReference>
<comment type="caution">
    <text evidence="14">The sequence shown here is derived from an EMBL/GenBank/DDBJ whole genome shotgun (WGS) entry which is preliminary data.</text>
</comment>
<keyword evidence="8" id="KW-0406">Ion transport</keyword>
<keyword evidence="3" id="KW-0813">Transport</keyword>
<keyword evidence="9" id="KW-0472">Membrane</keyword>
<dbReference type="SUPFAM" id="SSF50615">
    <property type="entry name" value="N-terminal domain of alpha and beta subunits of F1 ATP synthase"/>
    <property type="match status" value="1"/>
</dbReference>
<comment type="subcellular location">
    <subcellularLocation>
        <location evidence="1">Membrane</location>
    </subcellularLocation>
</comment>
<sequence length="442" mass="50331">MDDVEMLETKIQNMEKGKNVYETGNVVKVLDYMIEVRGLPNVSYFERVEVQDKGYGYVNKIMPNSVMVAMMKTEKEIHVGDIVTSTMQEYQAYYSKDAMGRITNLFGQDLLTGKYYEHMTPIPMEREAIPLMDRTKVERPLETGITGIDLIYPIGKGQRQLIIGDKKTGKTQICLDTIVNQKEKKMICIYCTIGKTKKEVKNIYYELLQKGAMQYTVIVSAFNDDLPPVMTQTPYYALSIAQSYMEKGFDVLVCLDDLKRHAEAYREISLISGKAPGRDAYPADIFYTHSRLLEKGCQYKNGASITILPVVETTSGDITDYISTNIISITDGQIVLSSKNFQKGLKPAIDYGLSVSRLGGQVQEQKMKVLGSSVRRRLLSYLETKDVYELANVDEMSEELRNKMKNGQKILDALTQYKYEPRNVEETIQKFEFLEGTNEQHT</sequence>
<keyword evidence="10" id="KW-0139">CF(1)</keyword>
<evidence type="ECO:0000313" key="14">
    <source>
        <dbReference type="EMBL" id="HIQ64551.1"/>
    </source>
</evidence>
<reference evidence="14" key="2">
    <citation type="journal article" date="2021" name="PeerJ">
        <title>Extensive microbial diversity within the chicken gut microbiome revealed by metagenomics and culture.</title>
        <authorList>
            <person name="Gilroy R."/>
            <person name="Ravi A."/>
            <person name="Getino M."/>
            <person name="Pursley I."/>
            <person name="Horton D.L."/>
            <person name="Alikhan N.F."/>
            <person name="Baker D."/>
            <person name="Gharbi K."/>
            <person name="Hall N."/>
            <person name="Watson M."/>
            <person name="Adriaenssens E.M."/>
            <person name="Foster-Nyarko E."/>
            <person name="Jarju S."/>
            <person name="Secka A."/>
            <person name="Antonio M."/>
            <person name="Oren A."/>
            <person name="Chaudhuri R.R."/>
            <person name="La Ragione R."/>
            <person name="Hildebrand F."/>
            <person name="Pallen M.J."/>
        </authorList>
    </citation>
    <scope>NUCLEOTIDE SEQUENCE</scope>
    <source>
        <strain evidence="14">CHK165-10780</strain>
    </source>
</reference>